<dbReference type="EMBL" id="JTJL01000012">
    <property type="protein sequence ID" value="OBW95354.1"/>
    <property type="molecule type" value="Genomic_DNA"/>
</dbReference>
<comment type="caution">
    <text evidence="1">The sequence shown here is derived from an EMBL/GenBank/DDBJ whole genome shotgun (WGS) entry which is preliminary data.</text>
</comment>
<evidence type="ECO:0000313" key="1">
    <source>
        <dbReference type="EMBL" id="OBW95354.1"/>
    </source>
</evidence>
<sequence length="109" mass="12814">MDYQLTKIGRKTLWQRLLLSVLTLFFLPLHAEQPEHLTTTPLEANQTVAVNQQQQFNLHFLLLKKVQQQTIVSRQKINVQPVLQVMQQHRLPQINRYQISIRAGPTYQS</sequence>
<dbReference type="Proteomes" id="UP000092649">
    <property type="component" value="Unassembled WGS sequence"/>
</dbReference>
<gene>
    <name evidence="1" type="ORF">QS62_02985</name>
</gene>
<organism evidence="1 2">
    <name type="scientific">Gallibacterium salpingitidis</name>
    <dbReference type="NCBI Taxonomy" id="505341"/>
    <lineage>
        <taxon>Bacteria</taxon>
        <taxon>Pseudomonadati</taxon>
        <taxon>Pseudomonadota</taxon>
        <taxon>Gammaproteobacteria</taxon>
        <taxon>Pasteurellales</taxon>
        <taxon>Pasteurellaceae</taxon>
        <taxon>Gallibacterium</taxon>
    </lineage>
</organism>
<keyword evidence="2" id="KW-1185">Reference proteome</keyword>
<dbReference type="RefSeq" id="WP_066105691.1">
    <property type="nucleotide sequence ID" value="NZ_JTJL01000012.1"/>
</dbReference>
<dbReference type="InterPro" id="IPR020508">
    <property type="entry name" value="SecM_small"/>
</dbReference>
<accession>A0A1A7P2A3</accession>
<evidence type="ECO:0008006" key="3">
    <source>
        <dbReference type="Google" id="ProtNLM"/>
    </source>
</evidence>
<name>A0A1A7P2A3_9PAST</name>
<dbReference type="NCBIfam" id="NF038363">
    <property type="entry name" value="SecM_small"/>
    <property type="match status" value="1"/>
</dbReference>
<evidence type="ECO:0000313" key="2">
    <source>
        <dbReference type="Proteomes" id="UP000092649"/>
    </source>
</evidence>
<proteinExistence type="predicted"/>
<dbReference type="AlphaFoldDB" id="A0A1A7P2A3"/>
<reference evidence="1 2" key="1">
    <citation type="submission" date="2014-11" db="EMBL/GenBank/DDBJ databases">
        <title>Pan-genome of Gallibacterium spp.</title>
        <authorList>
            <person name="Kudirkiene E."/>
            <person name="Bojesen A.M."/>
        </authorList>
    </citation>
    <scope>NUCLEOTIDE SEQUENCE [LARGE SCALE GENOMIC DNA]</scope>
    <source>
        <strain evidence="1 2">F150</strain>
    </source>
</reference>
<dbReference type="OrthoDB" id="5690118at2"/>
<protein>
    <recommendedName>
        <fullName evidence="3">DUF2547 domain-containing protein</fullName>
    </recommendedName>
</protein>
<dbReference type="Pfam" id="PF10818">
    <property type="entry name" value="SecM_small"/>
    <property type="match status" value="1"/>
</dbReference>